<keyword evidence="1" id="KW-0812">Transmembrane</keyword>
<protein>
    <recommendedName>
        <fullName evidence="5">Chondroitin proteoglycan 4 domain-containing protein</fullName>
    </recommendedName>
</protein>
<organism evidence="3 4">
    <name type="scientific">Caenorhabditis angaria</name>
    <dbReference type="NCBI Taxonomy" id="860376"/>
    <lineage>
        <taxon>Eukaryota</taxon>
        <taxon>Metazoa</taxon>
        <taxon>Ecdysozoa</taxon>
        <taxon>Nematoda</taxon>
        <taxon>Chromadorea</taxon>
        <taxon>Rhabditida</taxon>
        <taxon>Rhabditina</taxon>
        <taxon>Rhabditomorpha</taxon>
        <taxon>Rhabditoidea</taxon>
        <taxon>Rhabditidae</taxon>
        <taxon>Peloderinae</taxon>
        <taxon>Caenorhabditis</taxon>
    </lineage>
</organism>
<feature type="transmembrane region" description="Helical" evidence="1">
    <location>
        <begin position="295"/>
        <end position="315"/>
    </location>
</feature>
<reference evidence="3" key="1">
    <citation type="submission" date="2022-11" db="EMBL/GenBank/DDBJ databases">
        <authorList>
            <person name="Kikuchi T."/>
        </authorList>
    </citation>
    <scope>NUCLEOTIDE SEQUENCE</scope>
    <source>
        <strain evidence="3">PS1010</strain>
    </source>
</reference>
<dbReference type="AlphaFoldDB" id="A0A9P1IZU1"/>
<keyword evidence="4" id="KW-1185">Reference proteome</keyword>
<accession>A0A9P1IZU1</accession>
<comment type="caution">
    <text evidence="3">The sequence shown here is derived from an EMBL/GenBank/DDBJ whole genome shotgun (WGS) entry which is preliminary data.</text>
</comment>
<evidence type="ECO:0008006" key="5">
    <source>
        <dbReference type="Google" id="ProtNLM"/>
    </source>
</evidence>
<name>A0A9P1IZU1_9PELO</name>
<dbReference type="Proteomes" id="UP001152747">
    <property type="component" value="Unassembled WGS sequence"/>
</dbReference>
<feature type="chain" id="PRO_5040335396" description="Chondroitin proteoglycan 4 domain-containing protein" evidence="2">
    <location>
        <begin position="22"/>
        <end position="316"/>
    </location>
</feature>
<dbReference type="EMBL" id="CANHGI010000006">
    <property type="protein sequence ID" value="CAI5455451.1"/>
    <property type="molecule type" value="Genomic_DNA"/>
</dbReference>
<feature type="signal peptide" evidence="2">
    <location>
        <begin position="1"/>
        <end position="21"/>
    </location>
</feature>
<keyword evidence="1" id="KW-0472">Membrane</keyword>
<gene>
    <name evidence="3" type="ORF">CAMP_LOCUS18088</name>
</gene>
<evidence type="ECO:0000313" key="3">
    <source>
        <dbReference type="EMBL" id="CAI5455451.1"/>
    </source>
</evidence>
<keyword evidence="2" id="KW-0732">Signal</keyword>
<evidence type="ECO:0000256" key="1">
    <source>
        <dbReference type="SAM" id="Phobius"/>
    </source>
</evidence>
<evidence type="ECO:0000256" key="2">
    <source>
        <dbReference type="SAM" id="SignalP"/>
    </source>
</evidence>
<sequence length="316" mass="36676">MGNTVFLSIFLLIIGIPYSFSNNYCTTVCTAKFQRGIAEITGSADTSTMLAPFHRIISTNEDNKAAHKQIRILCSKVKGWETCLRTCHQNGARQVLLSSMDQWKRFCSVMRKPNRATMEFMNCERDHQQRVSHHCRIQIPQTQIISIFCEKFHHYHKCSERQKYHCSDEAMHLKKTIDKAIEKSFNNIIKYARNRVNIPRECNMFHRPHHKPKILKGEIRSTTMASITTTKSDVAEKLLVSEVTIYDYYQTTTSPEFRVEDSSIVILDSENGENHNENNITTIAVKETQSLVNSISYPQIFTIFHLFSFIIFTFFL</sequence>
<proteinExistence type="predicted"/>
<dbReference type="OrthoDB" id="5871157at2759"/>
<evidence type="ECO:0000313" key="4">
    <source>
        <dbReference type="Proteomes" id="UP001152747"/>
    </source>
</evidence>
<keyword evidence="1" id="KW-1133">Transmembrane helix</keyword>